<evidence type="ECO:0000313" key="1">
    <source>
        <dbReference type="EMBL" id="PMC64351.1"/>
    </source>
</evidence>
<dbReference type="RefSeq" id="WP_034664200.1">
    <property type="nucleotide sequence ID" value="NZ_PNHG01000007.1"/>
</dbReference>
<name>A0A2N6T4W2_9CORY</name>
<protein>
    <recommendedName>
        <fullName evidence="3">PE domain-containing protein</fullName>
    </recommendedName>
</protein>
<proteinExistence type="predicted"/>
<gene>
    <name evidence="1" type="ORF">CJ203_06305</name>
</gene>
<sequence length="100" mass="10949">MNTSLELDPEEFRERINDAINQYNEAIADLVANKPEINPASFGEGFVGHGESIAASVDAVYERTLDRLRSRVEQYKSMLTMAEDVSSTDGTTAGELNAHG</sequence>
<dbReference type="Proteomes" id="UP000235836">
    <property type="component" value="Unassembled WGS sequence"/>
</dbReference>
<evidence type="ECO:0000313" key="2">
    <source>
        <dbReference type="Proteomes" id="UP000235836"/>
    </source>
</evidence>
<keyword evidence="2" id="KW-1185">Reference proteome</keyword>
<reference evidence="1 2" key="1">
    <citation type="submission" date="2017-09" db="EMBL/GenBank/DDBJ databases">
        <title>Bacterial strain isolated from the female urinary microbiota.</title>
        <authorList>
            <person name="Thomas-White K."/>
            <person name="Kumar N."/>
            <person name="Forster S."/>
            <person name="Putonti C."/>
            <person name="Lawley T."/>
            <person name="Wolfe A.J."/>
        </authorList>
    </citation>
    <scope>NUCLEOTIDE SEQUENCE [LARGE SCALE GENOMIC DNA]</scope>
    <source>
        <strain evidence="1 2">UMB0792</strain>
    </source>
</reference>
<organism evidence="1 2">
    <name type="scientific">Corynebacterium tuscaniense</name>
    <dbReference type="NCBI Taxonomy" id="302449"/>
    <lineage>
        <taxon>Bacteria</taxon>
        <taxon>Bacillati</taxon>
        <taxon>Actinomycetota</taxon>
        <taxon>Actinomycetes</taxon>
        <taxon>Mycobacteriales</taxon>
        <taxon>Corynebacteriaceae</taxon>
        <taxon>Corynebacterium</taxon>
    </lineage>
</organism>
<accession>A0A2N6T4W2</accession>
<comment type="caution">
    <text evidence="1">The sequence shown here is derived from an EMBL/GenBank/DDBJ whole genome shotgun (WGS) entry which is preliminary data.</text>
</comment>
<dbReference type="AlphaFoldDB" id="A0A2N6T4W2"/>
<dbReference type="EMBL" id="PNHG01000007">
    <property type="protein sequence ID" value="PMC64351.1"/>
    <property type="molecule type" value="Genomic_DNA"/>
</dbReference>
<evidence type="ECO:0008006" key="3">
    <source>
        <dbReference type="Google" id="ProtNLM"/>
    </source>
</evidence>